<evidence type="ECO:0000256" key="1">
    <source>
        <dbReference type="ARBA" id="ARBA00004496"/>
    </source>
</evidence>
<dbReference type="PANTHER" id="PTHR36438:SF1">
    <property type="entry name" value="IRON-SULFUR CLUSTER REPAIR PROTEIN YTFE"/>
    <property type="match status" value="1"/>
</dbReference>
<protein>
    <submittedName>
        <fullName evidence="6">Nitric oxide-dependent regulator DnrN or NorA</fullName>
    </submittedName>
</protein>
<keyword evidence="4" id="KW-0408">Iron</keyword>
<gene>
    <name evidence="6" type="ORF">AQPE_1069</name>
</gene>
<proteinExistence type="predicted"/>
<accession>A0A5K7S5X1</accession>
<keyword evidence="2" id="KW-0963">Cytoplasm</keyword>
<dbReference type="GO" id="GO:0005737">
    <property type="term" value="C:cytoplasm"/>
    <property type="evidence" value="ECO:0007669"/>
    <property type="project" value="UniProtKB-SubCell"/>
</dbReference>
<sequence>MPNLINSSAVEITNENVLSTHNYNNWNCDYLTDYIIQTHHEYVKNAILQIKALTSEVVDSYGATHSELAIIQSLFKQISNEMLLHLKKEELVLFPYIKKLNQAKSDLTHVDRPGFGSVKVPARVMETEHETAGIMMQRLSKLSSNYTPPRDASDTFRVLYEKLKEFDDDLHVHVHLENDILHPKAIALEELILAS</sequence>
<evidence type="ECO:0000256" key="4">
    <source>
        <dbReference type="ARBA" id="ARBA00023004"/>
    </source>
</evidence>
<organism evidence="6 7">
    <name type="scientific">Aquipluma nitroreducens</name>
    <dbReference type="NCBI Taxonomy" id="2010828"/>
    <lineage>
        <taxon>Bacteria</taxon>
        <taxon>Pseudomonadati</taxon>
        <taxon>Bacteroidota</taxon>
        <taxon>Bacteroidia</taxon>
        <taxon>Marinilabiliales</taxon>
        <taxon>Prolixibacteraceae</taxon>
        <taxon>Aquipluma</taxon>
    </lineage>
</organism>
<keyword evidence="3" id="KW-0479">Metal-binding</keyword>
<dbReference type="Gene3D" id="1.20.120.520">
    <property type="entry name" value="nmb1532 protein domain like"/>
    <property type="match status" value="1"/>
</dbReference>
<dbReference type="RefSeq" id="WP_318349955.1">
    <property type="nucleotide sequence ID" value="NZ_AP018694.1"/>
</dbReference>
<evidence type="ECO:0000256" key="2">
    <source>
        <dbReference type="ARBA" id="ARBA00022490"/>
    </source>
</evidence>
<reference evidence="6" key="1">
    <citation type="journal article" date="2020" name="Int. J. Syst. Evol. Microbiol.">
        <title>Aquipluma nitroreducens gen. nov. sp. nov., a novel facultatively anaerobic bacterium isolated from a freshwater lake.</title>
        <authorList>
            <person name="Watanabe M."/>
            <person name="Kojima H."/>
            <person name="Fukui M."/>
        </authorList>
    </citation>
    <scope>NUCLEOTIDE SEQUENCE</scope>
    <source>
        <strain evidence="6">MeG22</strain>
    </source>
</reference>
<evidence type="ECO:0000259" key="5">
    <source>
        <dbReference type="Pfam" id="PF01814"/>
    </source>
</evidence>
<dbReference type="PANTHER" id="PTHR36438">
    <property type="entry name" value="IRON-SULFUR CLUSTER REPAIR PROTEIN YTFE"/>
    <property type="match status" value="1"/>
</dbReference>
<dbReference type="EMBL" id="AP018694">
    <property type="protein sequence ID" value="BBE16922.1"/>
    <property type="molecule type" value="Genomic_DNA"/>
</dbReference>
<name>A0A5K7S5X1_9BACT</name>
<dbReference type="AlphaFoldDB" id="A0A5K7S5X1"/>
<dbReference type="InterPro" id="IPR019903">
    <property type="entry name" value="RIC_family"/>
</dbReference>
<comment type="subcellular location">
    <subcellularLocation>
        <location evidence="1">Cytoplasm</location>
    </subcellularLocation>
</comment>
<feature type="domain" description="Hemerythrin-like" evidence="5">
    <location>
        <begin position="34"/>
        <end position="185"/>
    </location>
</feature>
<evidence type="ECO:0000313" key="6">
    <source>
        <dbReference type="EMBL" id="BBE16922.1"/>
    </source>
</evidence>
<dbReference type="Proteomes" id="UP001193389">
    <property type="component" value="Chromosome"/>
</dbReference>
<dbReference type="KEGG" id="anf:AQPE_1069"/>
<evidence type="ECO:0000313" key="7">
    <source>
        <dbReference type="Proteomes" id="UP001193389"/>
    </source>
</evidence>
<dbReference type="Pfam" id="PF01814">
    <property type="entry name" value="Hemerythrin"/>
    <property type="match status" value="1"/>
</dbReference>
<dbReference type="InterPro" id="IPR012312">
    <property type="entry name" value="Hemerythrin-like"/>
</dbReference>
<keyword evidence="7" id="KW-1185">Reference proteome</keyword>
<dbReference type="GO" id="GO:0046872">
    <property type="term" value="F:metal ion binding"/>
    <property type="evidence" value="ECO:0007669"/>
    <property type="project" value="UniProtKB-KW"/>
</dbReference>
<evidence type="ECO:0000256" key="3">
    <source>
        <dbReference type="ARBA" id="ARBA00022723"/>
    </source>
</evidence>